<feature type="transmembrane region" description="Helical" evidence="1">
    <location>
        <begin position="6"/>
        <end position="24"/>
    </location>
</feature>
<feature type="transmembrane region" description="Helical" evidence="1">
    <location>
        <begin position="68"/>
        <end position="88"/>
    </location>
</feature>
<feature type="transmembrane region" description="Helical" evidence="1">
    <location>
        <begin position="238"/>
        <end position="258"/>
    </location>
</feature>
<dbReference type="Pfam" id="PF00892">
    <property type="entry name" value="EamA"/>
    <property type="match status" value="2"/>
</dbReference>
<evidence type="ECO:0000313" key="4">
    <source>
        <dbReference type="Proteomes" id="UP001308005"/>
    </source>
</evidence>
<keyword evidence="4" id="KW-1185">Reference proteome</keyword>
<gene>
    <name evidence="3" type="ORF">VSS37_01875</name>
</gene>
<dbReference type="PANTHER" id="PTHR22911:SF137">
    <property type="entry name" value="SOLUTE CARRIER FAMILY 35 MEMBER G2-RELATED"/>
    <property type="match status" value="1"/>
</dbReference>
<evidence type="ECO:0000256" key="1">
    <source>
        <dbReference type="SAM" id="Phobius"/>
    </source>
</evidence>
<accession>A0ABU6CTJ3</accession>
<reference evidence="4" key="1">
    <citation type="submission" date="2023-07" db="EMBL/GenBank/DDBJ databases">
        <title>The carbon used by Thiothrix.</title>
        <authorList>
            <person name="Chen L."/>
        </authorList>
    </citation>
    <scope>NUCLEOTIDE SEQUENCE [LARGE SCALE GENOMIC DNA]</scope>
</reference>
<feature type="domain" description="EamA" evidence="2">
    <location>
        <begin position="154"/>
        <end position="281"/>
    </location>
</feature>
<dbReference type="RefSeq" id="WP_324692915.1">
    <property type="nucleotide sequence ID" value="NZ_JAYMYJ010000015.1"/>
</dbReference>
<evidence type="ECO:0000259" key="2">
    <source>
        <dbReference type="Pfam" id="PF00892"/>
    </source>
</evidence>
<feature type="transmembrane region" description="Helical" evidence="1">
    <location>
        <begin position="150"/>
        <end position="169"/>
    </location>
</feature>
<dbReference type="PANTHER" id="PTHR22911">
    <property type="entry name" value="ACYL-MALONYL CONDENSING ENZYME-RELATED"/>
    <property type="match status" value="1"/>
</dbReference>
<keyword evidence="1" id="KW-0472">Membrane</keyword>
<keyword evidence="1" id="KW-0812">Transmembrane</keyword>
<protein>
    <submittedName>
        <fullName evidence="3">DMT family transporter</fullName>
    </submittedName>
</protein>
<dbReference type="Proteomes" id="UP001308005">
    <property type="component" value="Unassembled WGS sequence"/>
</dbReference>
<dbReference type="InterPro" id="IPR037185">
    <property type="entry name" value="EmrE-like"/>
</dbReference>
<feature type="transmembrane region" description="Helical" evidence="1">
    <location>
        <begin position="209"/>
        <end position="232"/>
    </location>
</feature>
<feature type="domain" description="EamA" evidence="2">
    <location>
        <begin position="8"/>
        <end position="138"/>
    </location>
</feature>
<evidence type="ECO:0000313" key="3">
    <source>
        <dbReference type="EMBL" id="MEB4589718.1"/>
    </source>
</evidence>
<dbReference type="SUPFAM" id="SSF103481">
    <property type="entry name" value="Multidrug resistance efflux transporter EmrE"/>
    <property type="match status" value="2"/>
</dbReference>
<dbReference type="InterPro" id="IPR000620">
    <property type="entry name" value="EamA_dom"/>
</dbReference>
<feature type="transmembrane region" description="Helical" evidence="1">
    <location>
        <begin position="36"/>
        <end position="56"/>
    </location>
</feature>
<proteinExistence type="predicted"/>
<organism evidence="3 4">
    <name type="scientific">Candidatus Thiothrix phosphatis</name>
    <dbReference type="NCBI Taxonomy" id="3112415"/>
    <lineage>
        <taxon>Bacteria</taxon>
        <taxon>Pseudomonadati</taxon>
        <taxon>Pseudomonadota</taxon>
        <taxon>Gammaproteobacteria</taxon>
        <taxon>Thiotrichales</taxon>
        <taxon>Thiotrichaceae</taxon>
        <taxon>Thiothrix</taxon>
    </lineage>
</organism>
<name>A0ABU6CTJ3_9GAMM</name>
<feature type="transmembrane region" description="Helical" evidence="1">
    <location>
        <begin position="181"/>
        <end position="197"/>
    </location>
</feature>
<comment type="caution">
    <text evidence="3">The sequence shown here is derived from an EMBL/GenBank/DDBJ whole genome shotgun (WGS) entry which is preliminary data.</text>
</comment>
<feature type="transmembrane region" description="Helical" evidence="1">
    <location>
        <begin position="95"/>
        <end position="114"/>
    </location>
</feature>
<keyword evidence="1" id="KW-1133">Transmembrane helix</keyword>
<dbReference type="EMBL" id="JAYMYJ010000015">
    <property type="protein sequence ID" value="MEB4589718.1"/>
    <property type="molecule type" value="Genomic_DNA"/>
</dbReference>
<feature type="transmembrane region" description="Helical" evidence="1">
    <location>
        <begin position="120"/>
        <end position="138"/>
    </location>
</feature>
<sequence length="282" mass="29635">MLETDILTALFALGAALAWGSGDFSGGLASRRHNVYSVLLAAQLVSIAPLLVLALVFEQALPRASDLLAGAVGGVFGVVGLVSLYTGLARGRMGIVAPLAAIIASIIPVCIGMITEGAPTLWQTVGFAIALIAIWLLSSDGGRKLEATPVELRFALLAGVGFAAFYLALDSFSGETALWPVFAARLASMSLLALYVSKRRQWSMPPRPLLPLVALTGLLDTAGNFFFVLAAQAGRLDVATVVSSLYPAITVLFAWLILKEHLKFKQRIGVLTAFAAITLIAL</sequence>